<evidence type="ECO:0000313" key="1">
    <source>
        <dbReference type="EMBL" id="MBB1061948.1"/>
    </source>
</evidence>
<dbReference type="EMBL" id="JACHTF010000021">
    <property type="protein sequence ID" value="MBB1061948.1"/>
    <property type="molecule type" value="Genomic_DNA"/>
</dbReference>
<organism evidence="1 2">
    <name type="scientific">Marilutibacter spongiae</name>
    <dbReference type="NCBI Taxonomy" id="2025720"/>
    <lineage>
        <taxon>Bacteria</taxon>
        <taxon>Pseudomonadati</taxon>
        <taxon>Pseudomonadota</taxon>
        <taxon>Gammaproteobacteria</taxon>
        <taxon>Lysobacterales</taxon>
        <taxon>Lysobacteraceae</taxon>
        <taxon>Marilutibacter</taxon>
    </lineage>
</organism>
<keyword evidence="2" id="KW-1185">Reference proteome</keyword>
<dbReference type="Proteomes" id="UP000523196">
    <property type="component" value="Unassembled WGS sequence"/>
</dbReference>
<dbReference type="AlphaFoldDB" id="A0A7W3Y6X1"/>
<reference evidence="1 2" key="1">
    <citation type="submission" date="2020-08" db="EMBL/GenBank/DDBJ databases">
        <authorList>
            <person name="Xu S."/>
            <person name="Li A."/>
        </authorList>
    </citation>
    <scope>NUCLEOTIDE SEQUENCE [LARGE SCALE GENOMIC DNA]</scope>
    <source>
        <strain evidence="1 2">119BY6-57</strain>
    </source>
</reference>
<dbReference type="PROSITE" id="PS51257">
    <property type="entry name" value="PROKAR_LIPOPROTEIN"/>
    <property type="match status" value="1"/>
</dbReference>
<comment type="caution">
    <text evidence="1">The sequence shown here is derived from an EMBL/GenBank/DDBJ whole genome shotgun (WGS) entry which is preliminary data.</text>
</comment>
<name>A0A7W3Y6X1_9GAMM</name>
<protein>
    <recommendedName>
        <fullName evidence="3">Lipoprotein</fullName>
    </recommendedName>
</protein>
<evidence type="ECO:0000313" key="2">
    <source>
        <dbReference type="Proteomes" id="UP000523196"/>
    </source>
</evidence>
<proteinExistence type="predicted"/>
<dbReference type="RefSeq" id="WP_182688711.1">
    <property type="nucleotide sequence ID" value="NZ_JACHTF010000021.1"/>
</dbReference>
<evidence type="ECO:0008006" key="3">
    <source>
        <dbReference type="Google" id="ProtNLM"/>
    </source>
</evidence>
<sequence length="159" mass="17258">MKSLFAFVPVLLVAVGCTQVPNDEHKGEASREQEGQYDCREVGNVPGAHLCAVTYVQLLAHPERYDGKRIRVLAWAQPGGRGRVVLFPSKGSVESGEDVASIVIEDDPQIGSIERFLASGNVDGRAVPIYVSGTFVLTGIPDRSIDASRHIRRIEDFGP</sequence>
<gene>
    <name evidence="1" type="ORF">H4F98_15345</name>
</gene>
<accession>A0A7W3Y6X1</accession>